<dbReference type="Proteomes" id="UP001556367">
    <property type="component" value="Unassembled WGS sequence"/>
</dbReference>
<keyword evidence="1" id="KW-0540">Nuclease</keyword>
<proteinExistence type="predicted"/>
<protein>
    <recommendedName>
        <fullName evidence="5">U6 snRNA phosphodiesterase 1</fullName>
    </recommendedName>
    <alternativeName>
        <fullName evidence="6">3'-5' RNA exonuclease USB1</fullName>
    </alternativeName>
</protein>
<dbReference type="PANTHER" id="PTHR13522">
    <property type="entry name" value="U6 SNRNA PHOSPHODIESTERASE 1"/>
    <property type="match status" value="1"/>
</dbReference>
<gene>
    <name evidence="8" type="ORF">HGRIS_005890</name>
</gene>
<dbReference type="Gene3D" id="3.90.1140.10">
    <property type="entry name" value="Cyclic phosphodiesterase"/>
    <property type="match status" value="1"/>
</dbReference>
<keyword evidence="2" id="KW-0378">Hydrolase</keyword>
<evidence type="ECO:0000256" key="3">
    <source>
        <dbReference type="ARBA" id="ARBA00023239"/>
    </source>
</evidence>
<organism evidence="8 9">
    <name type="scientific">Hohenbuehelia grisea</name>
    <dbReference type="NCBI Taxonomy" id="104357"/>
    <lineage>
        <taxon>Eukaryota</taxon>
        <taxon>Fungi</taxon>
        <taxon>Dikarya</taxon>
        <taxon>Basidiomycota</taxon>
        <taxon>Agaricomycotina</taxon>
        <taxon>Agaricomycetes</taxon>
        <taxon>Agaricomycetidae</taxon>
        <taxon>Agaricales</taxon>
        <taxon>Pleurotineae</taxon>
        <taxon>Pleurotaceae</taxon>
        <taxon>Hohenbuehelia</taxon>
    </lineage>
</organism>
<sequence length="317" mass="34841">MKRSSSVLVSYASSDDDDTEKIEVKPIKKKRKLPALSSSLITPVPKDNPALHQGRVRTQPHVDGQFAAYVYVPVRVDRSSPLTGLLRDVLQHARSMVGILHGMPGSLQALMDESSDAADFSDTRRNDEPLELHISLSRPLLLRAHQRDELKRAVKGIAKDHTSFKASFATFTDLTNDERTRTFLAMEVGAGHHELQSMCNALTPVLRTLRQAEFYSSPRFHASLAWALLTPSEAVQQREPQADGPLLADQASTKLARPSSLANGTPEFPTIPHFQPGFLDVLNTKYGNSLARLSASALDLESISVKIGKDVASFRLA</sequence>
<evidence type="ECO:0000313" key="9">
    <source>
        <dbReference type="Proteomes" id="UP001556367"/>
    </source>
</evidence>
<evidence type="ECO:0000256" key="7">
    <source>
        <dbReference type="SAM" id="MobiDB-lite"/>
    </source>
</evidence>
<dbReference type="Pfam" id="PF09749">
    <property type="entry name" value="HVSL"/>
    <property type="match status" value="1"/>
</dbReference>
<feature type="region of interest" description="Disordered" evidence="7">
    <location>
        <begin position="1"/>
        <end position="20"/>
    </location>
</feature>
<keyword evidence="9" id="KW-1185">Reference proteome</keyword>
<dbReference type="PANTHER" id="PTHR13522:SF3">
    <property type="entry name" value="U6 SNRNA PHOSPHODIESTERASE 1"/>
    <property type="match status" value="1"/>
</dbReference>
<evidence type="ECO:0000256" key="5">
    <source>
        <dbReference type="ARBA" id="ARBA00029543"/>
    </source>
</evidence>
<evidence type="ECO:0000256" key="1">
    <source>
        <dbReference type="ARBA" id="ARBA00022722"/>
    </source>
</evidence>
<dbReference type="InterPro" id="IPR027521">
    <property type="entry name" value="Usb1"/>
</dbReference>
<feature type="compositionally biased region" description="Low complexity" evidence="7">
    <location>
        <begin position="1"/>
        <end position="13"/>
    </location>
</feature>
<accession>A0ABR3JZB2</accession>
<reference evidence="9" key="1">
    <citation type="submission" date="2024-06" db="EMBL/GenBank/DDBJ databases">
        <title>Multi-omics analyses provide insights into the biosynthesis of the anticancer antibiotic pleurotin in Hohenbuehelia grisea.</title>
        <authorList>
            <person name="Weaver J.A."/>
            <person name="Alberti F."/>
        </authorList>
    </citation>
    <scope>NUCLEOTIDE SEQUENCE [LARGE SCALE GENOMIC DNA]</scope>
    <source>
        <strain evidence="9">T-177</strain>
    </source>
</reference>
<evidence type="ECO:0000256" key="6">
    <source>
        <dbReference type="ARBA" id="ARBA00030030"/>
    </source>
</evidence>
<evidence type="ECO:0000313" key="8">
    <source>
        <dbReference type="EMBL" id="KAL0960876.1"/>
    </source>
</evidence>
<evidence type="ECO:0000256" key="2">
    <source>
        <dbReference type="ARBA" id="ARBA00022801"/>
    </source>
</evidence>
<name>A0ABR3JZB2_9AGAR</name>
<keyword evidence="3" id="KW-0456">Lyase</keyword>
<dbReference type="EMBL" id="JASNQZ010000001">
    <property type="protein sequence ID" value="KAL0960876.1"/>
    <property type="molecule type" value="Genomic_DNA"/>
</dbReference>
<evidence type="ECO:0000256" key="4">
    <source>
        <dbReference type="ARBA" id="ARBA00023242"/>
    </source>
</evidence>
<comment type="caution">
    <text evidence="8">The sequence shown here is derived from an EMBL/GenBank/DDBJ whole genome shotgun (WGS) entry which is preliminary data.</text>
</comment>
<keyword evidence="4" id="KW-0539">Nucleus</keyword>